<keyword evidence="2" id="KW-0812">Transmembrane</keyword>
<proteinExistence type="predicted"/>
<feature type="transmembrane region" description="Helical" evidence="2">
    <location>
        <begin position="79"/>
        <end position="105"/>
    </location>
</feature>
<dbReference type="AlphaFoldDB" id="A0A6V3PET4"/>
<evidence type="ECO:0000256" key="1">
    <source>
        <dbReference type="SAM" id="MobiDB-lite"/>
    </source>
</evidence>
<keyword evidence="2" id="KW-1133">Transmembrane helix</keyword>
<feature type="region of interest" description="Disordered" evidence="1">
    <location>
        <begin position="225"/>
        <end position="344"/>
    </location>
</feature>
<protein>
    <submittedName>
        <fullName evidence="3">Uncharacterized protein</fullName>
    </submittedName>
</protein>
<organism evidence="3">
    <name type="scientific">Lotharella globosa</name>
    <dbReference type="NCBI Taxonomy" id="91324"/>
    <lineage>
        <taxon>Eukaryota</taxon>
        <taxon>Sar</taxon>
        <taxon>Rhizaria</taxon>
        <taxon>Cercozoa</taxon>
        <taxon>Chlorarachniophyceae</taxon>
        <taxon>Lotharella</taxon>
    </lineage>
</organism>
<feature type="transmembrane region" description="Helical" evidence="2">
    <location>
        <begin position="40"/>
        <end position="58"/>
    </location>
</feature>
<evidence type="ECO:0000313" key="3">
    <source>
        <dbReference type="EMBL" id="CAE0669836.1"/>
    </source>
</evidence>
<dbReference type="EMBL" id="HBIV01030094">
    <property type="protein sequence ID" value="CAE0669837.1"/>
    <property type="molecule type" value="Transcribed_RNA"/>
</dbReference>
<feature type="compositionally biased region" description="Acidic residues" evidence="1">
    <location>
        <begin position="323"/>
        <end position="333"/>
    </location>
</feature>
<evidence type="ECO:0000256" key="2">
    <source>
        <dbReference type="SAM" id="Phobius"/>
    </source>
</evidence>
<gene>
    <name evidence="3" type="ORF">LGLO00237_LOCUS21468</name>
    <name evidence="4" type="ORF">LGLO00237_LOCUS21469</name>
</gene>
<name>A0A6V3PET4_9EUKA</name>
<dbReference type="EMBL" id="HBIV01030093">
    <property type="protein sequence ID" value="CAE0669836.1"/>
    <property type="molecule type" value="Transcribed_RNA"/>
</dbReference>
<reference evidence="3" key="1">
    <citation type="submission" date="2021-01" db="EMBL/GenBank/DDBJ databases">
        <authorList>
            <person name="Corre E."/>
            <person name="Pelletier E."/>
            <person name="Niang G."/>
            <person name="Scheremetjew M."/>
            <person name="Finn R."/>
            <person name="Kale V."/>
            <person name="Holt S."/>
            <person name="Cochrane G."/>
            <person name="Meng A."/>
            <person name="Brown T."/>
            <person name="Cohen L."/>
        </authorList>
    </citation>
    <scope>NUCLEOTIDE SEQUENCE</scope>
    <source>
        <strain evidence="3">CCCM811</strain>
    </source>
</reference>
<sequence>MEPTEDQPKSAGQLLTRTETDDEPFDRLEIGVDDIKDDDVLVGLASLWCINVGCQVMYRCLSICNPKGTQMKLAMAIMLPIRAVCALLFGVLGCVCDVLVAVLLLPCSYCMVQDIENPMRSMIICHGWGVRAVYKKHARRLEGEIVPDAKGRKDVYWKIVEEYKVWDRSSVWRKFECCSSQCLHAVCCATARKGKILSMGCDCLLGPNLGESTPGHKHAMRAWGTASDLRGSAQKKKNSEKEKKKKKKKNKGFDVKEAPLMSKSESERESQRPRIHQPQQQQRRYNRHHLIGDSGIKSITPIVTPKNEARPYVDANSPLHHDDDDDDDDDDDHDNDHTSTSLTGLRMNFSRGSFRLLPPPSDSIKSSILTLICASKAFLLFRYSIAIRWSISSGASLNNFASSSRDVGYLESRSSAVS</sequence>
<evidence type="ECO:0000313" key="4">
    <source>
        <dbReference type="EMBL" id="CAE0669837.1"/>
    </source>
</evidence>
<keyword evidence="2" id="KW-0472">Membrane</keyword>
<accession>A0A6V3PET4</accession>